<evidence type="ECO:0000313" key="2">
    <source>
        <dbReference type="Proteomes" id="UP000235670"/>
    </source>
</evidence>
<protein>
    <submittedName>
        <fullName evidence="1">DNA polymerase III subunit delta</fullName>
    </submittedName>
</protein>
<gene>
    <name evidence="1" type="ORF">CJ218_01750</name>
</gene>
<dbReference type="InterPro" id="IPR027417">
    <property type="entry name" value="P-loop_NTPase"/>
</dbReference>
<dbReference type="STRING" id="84135.GCA_001052115_01692"/>
<dbReference type="AlphaFoldDB" id="A0A2N6SH83"/>
<dbReference type="OrthoDB" id="9810148at2"/>
<accession>A0A2N6SH83</accession>
<sequence length="279" mass="32238">MNFSKDSIAIKSLTNALKTNKLSHAYLMVGEDSLYCDEFILQFVKSIFCLKNNDKEFYNCGECKACQSIEHNNYVDFYIIESETSIKKEEIQNLKSELSVKSFYGRKLYWIKDIEKMTEQASNSLLKFLEEPEDDIIAILSCKNISAVLPTIISRCQQVKLIGSSEEITEEIDENLLEYHNEFLKRFSRKPHLANIYLLEKLKTKEDILSYFILLNKKITLSYLSKDKFKNVKNISSVQEKVLLAINDIKGNVSAVLVLEKFLFSVVLDNNSLEFLKEG</sequence>
<proteinExistence type="predicted"/>
<comment type="caution">
    <text evidence="1">The sequence shown here is derived from an EMBL/GenBank/DDBJ whole genome shotgun (WGS) entry which is preliminary data.</text>
</comment>
<dbReference type="SUPFAM" id="SSF52540">
    <property type="entry name" value="P-loop containing nucleoside triphosphate hydrolases"/>
    <property type="match status" value="1"/>
</dbReference>
<reference evidence="1 2" key="1">
    <citation type="submission" date="2017-09" db="EMBL/GenBank/DDBJ databases">
        <title>Bacterial strain isolated from the female urinary microbiota.</title>
        <authorList>
            <person name="Thomas-White K."/>
            <person name="Kumar N."/>
            <person name="Forster S."/>
            <person name="Putonti C."/>
            <person name="Lawley T."/>
            <person name="Wolfe A.J."/>
        </authorList>
    </citation>
    <scope>NUCLEOTIDE SEQUENCE [LARGE SCALE GENOMIC DNA]</scope>
    <source>
        <strain evidence="1 2">UMB0186</strain>
    </source>
</reference>
<dbReference type="PANTHER" id="PTHR11669">
    <property type="entry name" value="REPLICATION FACTOR C / DNA POLYMERASE III GAMMA-TAU SUBUNIT"/>
    <property type="match status" value="1"/>
</dbReference>
<evidence type="ECO:0000313" key="1">
    <source>
        <dbReference type="EMBL" id="PMC53290.1"/>
    </source>
</evidence>
<name>A0A2N6SH83_9BACL</name>
<dbReference type="Pfam" id="PF13177">
    <property type="entry name" value="DNA_pol3_delta2"/>
    <property type="match status" value="1"/>
</dbReference>
<dbReference type="InterPro" id="IPR050238">
    <property type="entry name" value="DNA_Rep/Repair_Clamp_Loader"/>
</dbReference>
<dbReference type="EMBL" id="PNGT01000001">
    <property type="protein sequence ID" value="PMC53290.1"/>
    <property type="molecule type" value="Genomic_DNA"/>
</dbReference>
<dbReference type="Gene3D" id="3.40.50.300">
    <property type="entry name" value="P-loop containing nucleotide triphosphate hydrolases"/>
    <property type="match status" value="1"/>
</dbReference>
<dbReference type="PANTHER" id="PTHR11669:SF8">
    <property type="entry name" value="DNA POLYMERASE III SUBUNIT DELTA"/>
    <property type="match status" value="1"/>
</dbReference>
<dbReference type="Proteomes" id="UP000235670">
    <property type="component" value="Unassembled WGS sequence"/>
</dbReference>
<dbReference type="RefSeq" id="WP_102189406.1">
    <property type="nucleotide sequence ID" value="NZ_PNGT01000001.1"/>
</dbReference>
<dbReference type="GO" id="GO:0006261">
    <property type="term" value="P:DNA-templated DNA replication"/>
    <property type="evidence" value="ECO:0007669"/>
    <property type="project" value="TreeGrafter"/>
</dbReference>
<organism evidence="1 2">
    <name type="scientific">Gemella sanguinis</name>
    <dbReference type="NCBI Taxonomy" id="84135"/>
    <lineage>
        <taxon>Bacteria</taxon>
        <taxon>Bacillati</taxon>
        <taxon>Bacillota</taxon>
        <taxon>Bacilli</taxon>
        <taxon>Bacillales</taxon>
        <taxon>Gemellaceae</taxon>
        <taxon>Gemella</taxon>
    </lineage>
</organism>